<keyword evidence="2" id="KW-1185">Reference proteome</keyword>
<reference evidence="1 2" key="1">
    <citation type="submission" date="2017-11" db="EMBL/GenBank/DDBJ databases">
        <title>De-novo sequencing of pomegranate (Punica granatum L.) genome.</title>
        <authorList>
            <person name="Akparov Z."/>
            <person name="Amiraslanov A."/>
            <person name="Hajiyeva S."/>
            <person name="Abbasov M."/>
            <person name="Kaur K."/>
            <person name="Hamwieh A."/>
            <person name="Solovyev V."/>
            <person name="Salamov A."/>
            <person name="Braich B."/>
            <person name="Kosarev P."/>
            <person name="Mahmoud A."/>
            <person name="Hajiyev E."/>
            <person name="Babayeva S."/>
            <person name="Izzatullayeva V."/>
            <person name="Mammadov A."/>
            <person name="Mammadov A."/>
            <person name="Sharifova S."/>
            <person name="Ojaghi J."/>
            <person name="Eynullazada K."/>
            <person name="Bayramov B."/>
            <person name="Abdulazimova A."/>
            <person name="Shahmuradov I."/>
        </authorList>
    </citation>
    <scope>NUCLEOTIDE SEQUENCE [LARGE SCALE GENOMIC DNA]</scope>
    <source>
        <strain evidence="2">cv. AG2017</strain>
        <tissue evidence="1">Leaf</tissue>
    </source>
</reference>
<comment type="caution">
    <text evidence="1">The sequence shown here is derived from an EMBL/GenBank/DDBJ whole genome shotgun (WGS) entry which is preliminary data.</text>
</comment>
<dbReference type="PANTHER" id="PTHR47665">
    <property type="entry name" value="HISTONE DEACETYLASE-LIKE PROTEIN"/>
    <property type="match status" value="1"/>
</dbReference>
<name>A0A2I0KTI4_PUNGR</name>
<proteinExistence type="predicted"/>
<dbReference type="Proteomes" id="UP000233551">
    <property type="component" value="Unassembled WGS sequence"/>
</dbReference>
<dbReference type="AlphaFoldDB" id="A0A2I0KTI4"/>
<evidence type="ECO:0000313" key="2">
    <source>
        <dbReference type="Proteomes" id="UP000233551"/>
    </source>
</evidence>
<evidence type="ECO:0000313" key="1">
    <source>
        <dbReference type="EMBL" id="PKI71643.1"/>
    </source>
</evidence>
<dbReference type="EMBL" id="PGOL01000363">
    <property type="protein sequence ID" value="PKI71643.1"/>
    <property type="molecule type" value="Genomic_DNA"/>
</dbReference>
<organism evidence="1 2">
    <name type="scientific">Punica granatum</name>
    <name type="common">Pomegranate</name>
    <dbReference type="NCBI Taxonomy" id="22663"/>
    <lineage>
        <taxon>Eukaryota</taxon>
        <taxon>Viridiplantae</taxon>
        <taxon>Streptophyta</taxon>
        <taxon>Embryophyta</taxon>
        <taxon>Tracheophyta</taxon>
        <taxon>Spermatophyta</taxon>
        <taxon>Magnoliopsida</taxon>
        <taxon>eudicotyledons</taxon>
        <taxon>Gunneridae</taxon>
        <taxon>Pentapetalae</taxon>
        <taxon>rosids</taxon>
        <taxon>malvids</taxon>
        <taxon>Myrtales</taxon>
        <taxon>Lythraceae</taxon>
        <taxon>Punica</taxon>
    </lineage>
</organism>
<dbReference type="PANTHER" id="PTHR47665:SF1">
    <property type="entry name" value="HISTONE DEACETYLASE-LIKE PROTEIN"/>
    <property type="match status" value="1"/>
</dbReference>
<sequence length="105" mass="11452">MADQAPTSSSSAALEFGTEGDEDFIFGAASGWVEARTSCDHLASLSPDLLHIPDPDTPCNRRGLHHSLKDLLDLPEIHHAWDDLPVRPFLMAYTLGTTPATREIL</sequence>
<accession>A0A2I0KTI4</accession>
<gene>
    <name evidence="1" type="ORF">CRG98_007966</name>
</gene>
<protein>
    <submittedName>
        <fullName evidence="1">Uncharacterized protein</fullName>
    </submittedName>
</protein>
<dbReference type="STRING" id="22663.A0A2I0KTI4"/>